<evidence type="ECO:0000313" key="2">
    <source>
        <dbReference type="Proteomes" id="UP000198921"/>
    </source>
</evidence>
<sequence length="109" mass="11471">MPPSVLSVVQVQADGRVLAEADIRRTGEPGVVASAMHVESGHLPVGTGARLVDAVLDQALLDEAELLVATMPLNDTEMLDRVRQRSGDVAARAAGATKIVEARLAPRRP</sequence>
<reference evidence="2" key="1">
    <citation type="submission" date="2016-10" db="EMBL/GenBank/DDBJ databases">
        <authorList>
            <person name="Varghese N."/>
            <person name="Submissions S."/>
        </authorList>
    </citation>
    <scope>NUCLEOTIDE SEQUENCE [LARGE SCALE GENOMIC DNA]</scope>
    <source>
        <strain evidence="2">DSM 45422</strain>
    </source>
</reference>
<gene>
    <name evidence="1" type="ORF">SAMN05660209_04532</name>
</gene>
<dbReference type="EMBL" id="FNOT01000018">
    <property type="protein sequence ID" value="SDZ06043.1"/>
    <property type="molecule type" value="Genomic_DNA"/>
</dbReference>
<dbReference type="OrthoDB" id="5188842at2"/>
<organism evidence="1 2">
    <name type="scientific">Geodermatophilus africanus</name>
    <dbReference type="NCBI Taxonomy" id="1137993"/>
    <lineage>
        <taxon>Bacteria</taxon>
        <taxon>Bacillati</taxon>
        <taxon>Actinomycetota</taxon>
        <taxon>Actinomycetes</taxon>
        <taxon>Geodermatophilales</taxon>
        <taxon>Geodermatophilaceae</taxon>
        <taxon>Geodermatophilus</taxon>
    </lineage>
</organism>
<dbReference type="Proteomes" id="UP000198921">
    <property type="component" value="Unassembled WGS sequence"/>
</dbReference>
<keyword evidence="2" id="KW-1185">Reference proteome</keyword>
<proteinExistence type="predicted"/>
<name>A0A1H3PYN1_9ACTN</name>
<dbReference type="AlphaFoldDB" id="A0A1H3PYN1"/>
<dbReference type="RefSeq" id="WP_091161228.1">
    <property type="nucleotide sequence ID" value="NZ_FNOT01000018.1"/>
</dbReference>
<protein>
    <submittedName>
        <fullName evidence="1">Uncharacterized protein</fullName>
    </submittedName>
</protein>
<evidence type="ECO:0000313" key="1">
    <source>
        <dbReference type="EMBL" id="SDZ06043.1"/>
    </source>
</evidence>
<accession>A0A1H3PYN1</accession>